<dbReference type="PANTHER" id="PTHR43781">
    <property type="entry name" value="SACCHAROPINE DEHYDROGENASE"/>
    <property type="match status" value="1"/>
</dbReference>
<accession>A0A7S8IER5</accession>
<reference evidence="2 3" key="1">
    <citation type="submission" date="2020-02" db="EMBL/GenBank/DDBJ databases">
        <authorList>
            <person name="Zheng R.K."/>
            <person name="Sun C.M."/>
        </authorList>
    </citation>
    <scope>NUCLEOTIDE SEQUENCE [LARGE SCALE GENOMIC DNA]</scope>
    <source>
        <strain evidence="3">rifampicinis</strain>
    </source>
</reference>
<dbReference type="Proteomes" id="UP000594468">
    <property type="component" value="Chromosome"/>
</dbReference>
<dbReference type="AlphaFoldDB" id="A0A7S8IER5"/>
<dbReference type="PANTHER" id="PTHR43781:SF1">
    <property type="entry name" value="SACCHAROPINE DEHYDROGENASE"/>
    <property type="match status" value="1"/>
</dbReference>
<keyword evidence="3" id="KW-1185">Reference proteome</keyword>
<dbReference type="SUPFAM" id="SSF51735">
    <property type="entry name" value="NAD(P)-binding Rossmann-fold domains"/>
    <property type="match status" value="1"/>
</dbReference>
<evidence type="ECO:0000313" key="3">
    <source>
        <dbReference type="Proteomes" id="UP000594468"/>
    </source>
</evidence>
<dbReference type="Gene3D" id="3.40.50.720">
    <property type="entry name" value="NAD(P)-binding Rossmann-like Domain"/>
    <property type="match status" value="1"/>
</dbReference>
<evidence type="ECO:0000313" key="2">
    <source>
        <dbReference type="EMBL" id="QPC83970.1"/>
    </source>
</evidence>
<gene>
    <name evidence="2" type="ORF">G4Y79_06205</name>
</gene>
<dbReference type="KEGG" id="pmet:G4Y79_06205"/>
<feature type="domain" description="NAD(P)-binding" evidence="1">
    <location>
        <begin position="14"/>
        <end position="89"/>
    </location>
</feature>
<evidence type="ECO:0000259" key="1">
    <source>
        <dbReference type="Pfam" id="PF13460"/>
    </source>
</evidence>
<name>A0A7S8IER5_9CHLR</name>
<protein>
    <submittedName>
        <fullName evidence="2">NAD(P)H-binding protein</fullName>
    </submittedName>
</protein>
<organism evidence="2 3">
    <name type="scientific">Phototrophicus methaneseepsis</name>
    <dbReference type="NCBI Taxonomy" id="2710758"/>
    <lineage>
        <taxon>Bacteria</taxon>
        <taxon>Bacillati</taxon>
        <taxon>Chloroflexota</taxon>
        <taxon>Candidatus Thermofontia</taxon>
        <taxon>Phototrophicales</taxon>
        <taxon>Phototrophicaceae</taxon>
        <taxon>Phototrophicus</taxon>
    </lineage>
</organism>
<sequence>MVEAFAENRWMLYGATGFTGTLVAEEAVKRGHSPILAGRNAEKLRSLARRLGLKYVAFDLDDVNTIARHIADIDVVYHAAGPFIFTSDSMIHACLATHTHYLDISGELAVFENTFSYDEAARRNRIALISGVGFDVVPTDCLVAYVARHISAPSTLEVGIGDFGNGLSAGTFKSTLEILPNGNTVRRDGKLQSAPFSSKEIPMPGGLTKALSVPWGDVATAYRTTGIRNITAYMALPGPVVTLAQALGPLFSTLTKNALFRRSLSLIGDRLFTGPTEAKRETQQVFIWARATNPAGESKEAWLVTPEAYRFTAEIAIEAIERTLSQQPFGALTPSLAFGEDFVLAVPGVERADTL</sequence>
<proteinExistence type="predicted"/>
<dbReference type="Pfam" id="PF13460">
    <property type="entry name" value="NAD_binding_10"/>
    <property type="match status" value="1"/>
</dbReference>
<dbReference type="InterPro" id="IPR016040">
    <property type="entry name" value="NAD(P)-bd_dom"/>
</dbReference>
<dbReference type="InterPro" id="IPR036291">
    <property type="entry name" value="NAD(P)-bd_dom_sf"/>
</dbReference>
<dbReference type="EMBL" id="CP062983">
    <property type="protein sequence ID" value="QPC83970.1"/>
    <property type="molecule type" value="Genomic_DNA"/>
</dbReference>
<dbReference type="RefSeq" id="WP_195172034.1">
    <property type="nucleotide sequence ID" value="NZ_CP062983.1"/>
</dbReference>